<evidence type="ECO:0000259" key="1">
    <source>
        <dbReference type="Pfam" id="PF22922"/>
    </source>
</evidence>
<dbReference type="Gramene" id="PRQ25175">
    <property type="protein sequence ID" value="PRQ25175"/>
    <property type="gene ID" value="RchiOBHm_Chr6g0280731"/>
</dbReference>
<dbReference type="STRING" id="74649.A0A2P6PTB7"/>
<dbReference type="PANTHER" id="PTHR32002:SF46">
    <property type="entry name" value="PROTEIN NLP2"/>
    <property type="match status" value="1"/>
</dbReference>
<dbReference type="EMBL" id="PDCK01000044">
    <property type="protein sequence ID" value="PRQ25175.1"/>
    <property type="molecule type" value="Genomic_DNA"/>
</dbReference>
<dbReference type="Proteomes" id="UP000238479">
    <property type="component" value="Chromosome 6"/>
</dbReference>
<sequence>MFGLHASVAIPFRSVYTGSADFVLEFFLPKDCPDPEKQKQMLNSFCIVT</sequence>
<gene>
    <name evidence="2" type="ORF">RchiOBHm_Chr6g0280731</name>
</gene>
<dbReference type="InterPro" id="IPR045012">
    <property type="entry name" value="NLP"/>
</dbReference>
<comment type="caution">
    <text evidence="2">The sequence shown here is derived from an EMBL/GenBank/DDBJ whole genome shotgun (WGS) entry which is preliminary data.</text>
</comment>
<accession>A0A2P6PTB7</accession>
<dbReference type="InterPro" id="IPR055081">
    <property type="entry name" value="NLP1-9_GAF"/>
</dbReference>
<keyword evidence="3" id="KW-1185">Reference proteome</keyword>
<name>A0A2P6PTB7_ROSCH</name>
<protein>
    <recommendedName>
        <fullName evidence="1">NLP1-9 GAF domain-containing protein</fullName>
    </recommendedName>
</protein>
<feature type="domain" description="NLP1-9 GAF" evidence="1">
    <location>
        <begin position="1"/>
        <end position="46"/>
    </location>
</feature>
<reference evidence="2 3" key="1">
    <citation type="journal article" date="2018" name="Nat. Genet.">
        <title>The Rosa genome provides new insights in the design of modern roses.</title>
        <authorList>
            <person name="Bendahmane M."/>
        </authorList>
    </citation>
    <scope>NUCLEOTIDE SEQUENCE [LARGE SCALE GENOMIC DNA]</scope>
    <source>
        <strain evidence="3">cv. Old Blush</strain>
    </source>
</reference>
<dbReference type="PANTHER" id="PTHR32002">
    <property type="entry name" value="PROTEIN NLP8"/>
    <property type="match status" value="1"/>
</dbReference>
<proteinExistence type="predicted"/>
<dbReference type="Pfam" id="PF22922">
    <property type="entry name" value="GAF_NLP"/>
    <property type="match status" value="1"/>
</dbReference>
<dbReference type="GO" id="GO:0003700">
    <property type="term" value="F:DNA-binding transcription factor activity"/>
    <property type="evidence" value="ECO:0007669"/>
    <property type="project" value="InterPro"/>
</dbReference>
<evidence type="ECO:0000313" key="3">
    <source>
        <dbReference type="Proteomes" id="UP000238479"/>
    </source>
</evidence>
<organism evidence="2 3">
    <name type="scientific">Rosa chinensis</name>
    <name type="common">China rose</name>
    <dbReference type="NCBI Taxonomy" id="74649"/>
    <lineage>
        <taxon>Eukaryota</taxon>
        <taxon>Viridiplantae</taxon>
        <taxon>Streptophyta</taxon>
        <taxon>Embryophyta</taxon>
        <taxon>Tracheophyta</taxon>
        <taxon>Spermatophyta</taxon>
        <taxon>Magnoliopsida</taxon>
        <taxon>eudicotyledons</taxon>
        <taxon>Gunneridae</taxon>
        <taxon>Pentapetalae</taxon>
        <taxon>rosids</taxon>
        <taxon>fabids</taxon>
        <taxon>Rosales</taxon>
        <taxon>Rosaceae</taxon>
        <taxon>Rosoideae</taxon>
        <taxon>Rosoideae incertae sedis</taxon>
        <taxon>Rosa</taxon>
    </lineage>
</organism>
<evidence type="ECO:0000313" key="2">
    <source>
        <dbReference type="EMBL" id="PRQ25175.1"/>
    </source>
</evidence>
<dbReference type="AlphaFoldDB" id="A0A2P6PTB7"/>